<name>A0A2P6QW06_ROSCH</name>
<evidence type="ECO:0000313" key="1">
    <source>
        <dbReference type="EMBL" id="PRQ38367.1"/>
    </source>
</evidence>
<protein>
    <submittedName>
        <fullName evidence="1">Uncharacterized protein</fullName>
    </submittedName>
</protein>
<dbReference type="AlphaFoldDB" id="A0A2P6QW06"/>
<dbReference type="Gramene" id="PRQ38367">
    <property type="protein sequence ID" value="PRQ38367"/>
    <property type="gene ID" value="RchiOBHm_Chr4g0413121"/>
</dbReference>
<evidence type="ECO:0000313" key="2">
    <source>
        <dbReference type="Proteomes" id="UP000238479"/>
    </source>
</evidence>
<reference evidence="1 2" key="1">
    <citation type="journal article" date="2018" name="Nat. Genet.">
        <title>The Rosa genome provides new insights in the design of modern roses.</title>
        <authorList>
            <person name="Bendahmane M."/>
        </authorList>
    </citation>
    <scope>NUCLEOTIDE SEQUENCE [LARGE SCALE GENOMIC DNA]</scope>
    <source>
        <strain evidence="2">cv. Old Blush</strain>
    </source>
</reference>
<gene>
    <name evidence="1" type="ORF">RchiOBHm_Chr4g0413121</name>
</gene>
<keyword evidence="2" id="KW-1185">Reference proteome</keyword>
<sequence length="48" mass="5417">MLPEGQLKKIGERGKMQRTCAGKGEDCWRLKGGSLHIYLDCWKTPLPS</sequence>
<dbReference type="Proteomes" id="UP000238479">
    <property type="component" value="Chromosome 4"/>
</dbReference>
<accession>A0A2P6QW06</accession>
<organism evidence="1 2">
    <name type="scientific">Rosa chinensis</name>
    <name type="common">China rose</name>
    <dbReference type="NCBI Taxonomy" id="74649"/>
    <lineage>
        <taxon>Eukaryota</taxon>
        <taxon>Viridiplantae</taxon>
        <taxon>Streptophyta</taxon>
        <taxon>Embryophyta</taxon>
        <taxon>Tracheophyta</taxon>
        <taxon>Spermatophyta</taxon>
        <taxon>Magnoliopsida</taxon>
        <taxon>eudicotyledons</taxon>
        <taxon>Gunneridae</taxon>
        <taxon>Pentapetalae</taxon>
        <taxon>rosids</taxon>
        <taxon>fabids</taxon>
        <taxon>Rosales</taxon>
        <taxon>Rosaceae</taxon>
        <taxon>Rosoideae</taxon>
        <taxon>Rosoideae incertae sedis</taxon>
        <taxon>Rosa</taxon>
    </lineage>
</organism>
<proteinExistence type="predicted"/>
<dbReference type="EMBL" id="PDCK01000042">
    <property type="protein sequence ID" value="PRQ38367.1"/>
    <property type="molecule type" value="Genomic_DNA"/>
</dbReference>
<comment type="caution">
    <text evidence="1">The sequence shown here is derived from an EMBL/GenBank/DDBJ whole genome shotgun (WGS) entry which is preliminary data.</text>
</comment>